<proteinExistence type="predicted"/>
<dbReference type="EMBL" id="KQ085929">
    <property type="protein sequence ID" value="KLO15432.1"/>
    <property type="molecule type" value="Genomic_DNA"/>
</dbReference>
<keyword evidence="2" id="KW-1185">Reference proteome</keyword>
<sequence length="509" mass="57448">MARTSTDASNLLRCHRTIEAYCTGKTDELLKYMDTLFFDLKDVVEKAVPHDHSAFRFTVNSTIEELRLATEKSVLMTHLHRMQLDVLARAIQRKEEDMKIFEERSSFLPSAINSNILSRTVLPTLPVEILSRIFSQLYWIDNVRDAREMTLNTLVEDNDTADEWKQFFQNSIPIAVATAGAFDMVSNGKYRDIIGPHPRVLRISQLGGDPLKLLTRQSTVIFAASLDVQEMEEIQQFPWRNLVLSTETVANTSHKMLMRAFVKRFNAKLDLLDFLEIRPSQGGFVGPSPAGDPPVSTQNAGHLESKLRNARLQLGMLPTLKPFLCNITDLEIIISHARNSPIPSATTVLESLAPYSNSLISLKICYPKELEENRRFGLWGAPGAAVQVVVAASRVSFPMLKRLSFSSFTECYVKEMLLNMDASSLHHLSMAFIMDRCRCPDRVGLQCITATMLHSSFSTLESISLQAQEKTRNVKFFNDLQTPHEAFGWLLPNLNTVEMFIDKGGEEQS</sequence>
<dbReference type="AlphaFoldDB" id="A0A0H2RV37"/>
<protein>
    <submittedName>
        <fullName evidence="1">Uncharacterized protein</fullName>
    </submittedName>
</protein>
<reference evidence="1 2" key="1">
    <citation type="submission" date="2015-04" db="EMBL/GenBank/DDBJ databases">
        <title>Complete genome sequence of Schizopora paradoxa KUC8140, a cosmopolitan wood degrader in East Asia.</title>
        <authorList>
            <consortium name="DOE Joint Genome Institute"/>
            <person name="Min B."/>
            <person name="Park H."/>
            <person name="Jang Y."/>
            <person name="Kim J.-J."/>
            <person name="Kim K.H."/>
            <person name="Pangilinan J."/>
            <person name="Lipzen A."/>
            <person name="Riley R."/>
            <person name="Grigoriev I.V."/>
            <person name="Spatafora J.W."/>
            <person name="Choi I.-G."/>
        </authorList>
    </citation>
    <scope>NUCLEOTIDE SEQUENCE [LARGE SCALE GENOMIC DNA]</scope>
    <source>
        <strain evidence="1 2">KUC8140</strain>
    </source>
</reference>
<accession>A0A0H2RV37</accession>
<dbReference type="InParanoid" id="A0A0H2RV37"/>
<gene>
    <name evidence="1" type="ORF">SCHPADRAFT_261613</name>
</gene>
<dbReference type="OrthoDB" id="2852593at2759"/>
<evidence type="ECO:0000313" key="2">
    <source>
        <dbReference type="Proteomes" id="UP000053477"/>
    </source>
</evidence>
<dbReference type="Proteomes" id="UP000053477">
    <property type="component" value="Unassembled WGS sequence"/>
</dbReference>
<organism evidence="1 2">
    <name type="scientific">Schizopora paradoxa</name>
    <dbReference type="NCBI Taxonomy" id="27342"/>
    <lineage>
        <taxon>Eukaryota</taxon>
        <taxon>Fungi</taxon>
        <taxon>Dikarya</taxon>
        <taxon>Basidiomycota</taxon>
        <taxon>Agaricomycotina</taxon>
        <taxon>Agaricomycetes</taxon>
        <taxon>Hymenochaetales</taxon>
        <taxon>Schizoporaceae</taxon>
        <taxon>Schizopora</taxon>
    </lineage>
</organism>
<evidence type="ECO:0000313" key="1">
    <source>
        <dbReference type="EMBL" id="KLO15432.1"/>
    </source>
</evidence>
<name>A0A0H2RV37_9AGAM</name>